<name>A0A2A2AUX8_9BURK</name>
<dbReference type="SUPFAM" id="SSF52540">
    <property type="entry name" value="P-loop containing nucleoside triphosphate hydrolases"/>
    <property type="match status" value="1"/>
</dbReference>
<reference evidence="3 4" key="1">
    <citation type="submission" date="2017-08" db="EMBL/GenBank/DDBJ databases">
        <title>WGS of Clinical strains of the CDC Group NO-1 linked to zoonotic infections in humans.</title>
        <authorList>
            <person name="Bernier A.-M."/>
            <person name="Bernard K."/>
        </authorList>
    </citation>
    <scope>NUCLEOTIDE SEQUENCE [LARGE SCALE GENOMIC DNA]</scope>
    <source>
        <strain evidence="3 4">NML79-0751</strain>
    </source>
</reference>
<evidence type="ECO:0000313" key="4">
    <source>
        <dbReference type="Proteomes" id="UP000218644"/>
    </source>
</evidence>
<feature type="domain" description="Dynamin N-terminal" evidence="2">
    <location>
        <begin position="149"/>
        <end position="365"/>
    </location>
</feature>
<evidence type="ECO:0000256" key="1">
    <source>
        <dbReference type="SAM" id="Coils"/>
    </source>
</evidence>
<dbReference type="InterPro" id="IPR027417">
    <property type="entry name" value="P-loop_NTPase"/>
</dbReference>
<dbReference type="InterPro" id="IPR051943">
    <property type="entry name" value="TRAFAC_Dynamin-like_GTPase"/>
</dbReference>
<gene>
    <name evidence="3" type="ORF">CK623_00940</name>
</gene>
<dbReference type="EMBL" id="NSJD01000001">
    <property type="protein sequence ID" value="PAT41531.1"/>
    <property type="molecule type" value="Genomic_DNA"/>
</dbReference>
<dbReference type="Pfam" id="PF00350">
    <property type="entry name" value="Dynamin_N"/>
    <property type="match status" value="1"/>
</dbReference>
<dbReference type="InterPro" id="IPR045063">
    <property type="entry name" value="Dynamin_N"/>
</dbReference>
<accession>A0A2A2AUX8</accession>
<dbReference type="Proteomes" id="UP000218644">
    <property type="component" value="Unassembled WGS sequence"/>
</dbReference>
<evidence type="ECO:0000259" key="2">
    <source>
        <dbReference type="Pfam" id="PF00350"/>
    </source>
</evidence>
<organism evidence="3 4">
    <name type="scientific">Vandammella animalimorsus</name>
    <dbReference type="NCBI Taxonomy" id="2029117"/>
    <lineage>
        <taxon>Bacteria</taxon>
        <taxon>Pseudomonadati</taxon>
        <taxon>Pseudomonadota</taxon>
        <taxon>Betaproteobacteria</taxon>
        <taxon>Burkholderiales</taxon>
        <taxon>Comamonadaceae</taxon>
        <taxon>Vandammella</taxon>
    </lineage>
</organism>
<dbReference type="PANTHER" id="PTHR43681:SF1">
    <property type="entry name" value="SARCALUMENIN"/>
    <property type="match status" value="1"/>
</dbReference>
<protein>
    <submittedName>
        <fullName evidence="3">Dynamin family protein</fullName>
    </submittedName>
</protein>
<keyword evidence="1" id="KW-0175">Coiled coil</keyword>
<comment type="caution">
    <text evidence="3">The sequence shown here is derived from an EMBL/GenBank/DDBJ whole genome shotgun (WGS) entry which is preliminary data.</text>
</comment>
<evidence type="ECO:0000313" key="3">
    <source>
        <dbReference type="EMBL" id="PAT41531.1"/>
    </source>
</evidence>
<proteinExistence type="predicted"/>
<dbReference type="AlphaFoldDB" id="A0A2A2AUX8"/>
<dbReference type="PANTHER" id="PTHR43681">
    <property type="entry name" value="TRANSMEMBRANE GTPASE FZO"/>
    <property type="match status" value="1"/>
</dbReference>
<sequence>MPTAASKSAEIVNRLRGGAPRPASRNGAASRFAQAAMSATMPGVFDAAAMMRSCALAHGRMALAFAWPTGLGLCRHLLLIHSIQKEHTVSVDSQTFNQRFDQYGQWRAEFSSELQEFSDWLESKGLRNNATMERLARLQAQAANDKITVAFVAEYSRGKSEMINALFFSSYGRRIMPASAGRTTMCPTELTWDDAHPPGVRLLPIETRKLSASLADWKLKPSSWLNVPFDPHSGDSVAQALEQVTQTTQVDQEEARRLGFWSDENEDDNPPVNASGILEVPKWRHALINFPHPLLKKGMVILDTPGLNAIGAEPELTVSLLPQAQAVLFILGAETGVTRSDRQIWQEHLARHVDSVGLRLVVLNKIDVLWDELTSKQEQQEQIKRQRQSVAETLGVPTSHVLAVSAQKALVAKINKDEKLLRDSAIRRLEWVLVDTLLGQRHLILNRALMRGLTDIRAEARQLLHVRLRDLTEQIQELTSLQGKNSSARRSIRMRIARERKEFDSSVNKILGLRAAQNKLLNQAFNQLSAKTIKGELNTLAGELQGKMLTLGFQKRFMETFSSLREVLESSQEIANQMQRVLVDSYNSLNTEFGFALQPPEEVDLRQFALDLEKIAEGNKHHFSITNVLKLSSTEFSERLVSAISMRLRSVFEAASNELELWNKASTAQLDVQLKERRHSFINRSETAERIEQADLDLTERLQELQDDTAALKEVALQLHDRAERLELSLHSITRSMDLGSSATAAASA</sequence>
<dbReference type="Gene3D" id="3.40.50.300">
    <property type="entry name" value="P-loop containing nucleotide triphosphate hydrolases"/>
    <property type="match status" value="1"/>
</dbReference>
<feature type="coiled-coil region" evidence="1">
    <location>
        <begin position="688"/>
        <end position="722"/>
    </location>
</feature>